<dbReference type="InterPro" id="IPR020471">
    <property type="entry name" value="AKR"/>
</dbReference>
<dbReference type="Proteomes" id="UP001596122">
    <property type="component" value="Unassembled WGS sequence"/>
</dbReference>
<dbReference type="InterPro" id="IPR023210">
    <property type="entry name" value="NADP_OxRdtase_dom"/>
</dbReference>
<dbReference type="Gene3D" id="3.20.20.100">
    <property type="entry name" value="NADP-dependent oxidoreductase domain"/>
    <property type="match status" value="1"/>
</dbReference>
<proteinExistence type="predicted"/>
<sequence length="314" mass="32909">MTAATSTDLRRLGDRHVFPIGLGAMPLSWEGMLDDRERALATVHAALDAGVTHLDTANIYSPSWEHVGHNEALVAEALRTWSGDAASVVVATKGGIVLGPDGAGRDASRDGLRRACEASLAALGRDQVDVYYLHRHDPSLPFAEQVANLVALREAGLVRQVAVSNVTPDMLSVALDVAGGPDDGGVVAVQNEFSPRFRVDADVITTCEQHGIAFVPWSPFGGAAQASEVGSRYAAFAEVAAAHDASAQQVALAWLLSLSPVVVPIPGSTRPATITDSAAAASLRLSDEELRRLSATAPEGSSQYPDEEPAPPLR</sequence>
<reference evidence="5" key="1">
    <citation type="journal article" date="2019" name="Int. J. Syst. Evol. Microbiol.">
        <title>The Global Catalogue of Microorganisms (GCM) 10K type strain sequencing project: providing services to taxonomists for standard genome sequencing and annotation.</title>
        <authorList>
            <consortium name="The Broad Institute Genomics Platform"/>
            <consortium name="The Broad Institute Genome Sequencing Center for Infectious Disease"/>
            <person name="Wu L."/>
            <person name="Ma J."/>
        </authorList>
    </citation>
    <scope>NUCLEOTIDE SEQUENCE [LARGE SCALE GENOMIC DNA]</scope>
    <source>
        <strain evidence="5">CCUG 43114</strain>
    </source>
</reference>
<name>A0ABW0GPH0_9MICO</name>
<feature type="compositionally biased region" description="Acidic residues" evidence="2">
    <location>
        <begin position="305"/>
        <end position="314"/>
    </location>
</feature>
<dbReference type="PANTHER" id="PTHR43625">
    <property type="entry name" value="AFLATOXIN B1 ALDEHYDE REDUCTASE"/>
    <property type="match status" value="1"/>
</dbReference>
<protein>
    <submittedName>
        <fullName evidence="4">Aldo/keto reductase</fullName>
    </submittedName>
</protein>
<gene>
    <name evidence="4" type="ORF">ACFPJ6_12375</name>
</gene>
<accession>A0ABW0GPH0</accession>
<dbReference type="SUPFAM" id="SSF51430">
    <property type="entry name" value="NAD(P)-linked oxidoreductase"/>
    <property type="match status" value="1"/>
</dbReference>
<feature type="region of interest" description="Disordered" evidence="2">
    <location>
        <begin position="291"/>
        <end position="314"/>
    </location>
</feature>
<keyword evidence="1" id="KW-0560">Oxidoreductase</keyword>
<evidence type="ECO:0000256" key="2">
    <source>
        <dbReference type="SAM" id="MobiDB-lite"/>
    </source>
</evidence>
<dbReference type="PANTHER" id="PTHR43625:SF40">
    <property type="entry name" value="ALDO-KETO REDUCTASE YAKC [NADP(+)]"/>
    <property type="match status" value="1"/>
</dbReference>
<dbReference type="RefSeq" id="WP_340269505.1">
    <property type="nucleotide sequence ID" value="NZ_JBBEOG010000004.1"/>
</dbReference>
<comment type="caution">
    <text evidence="4">The sequence shown here is derived from an EMBL/GenBank/DDBJ whole genome shotgun (WGS) entry which is preliminary data.</text>
</comment>
<evidence type="ECO:0000313" key="5">
    <source>
        <dbReference type="Proteomes" id="UP001596122"/>
    </source>
</evidence>
<feature type="domain" description="NADP-dependent oxidoreductase" evidence="3">
    <location>
        <begin position="19"/>
        <end position="294"/>
    </location>
</feature>
<dbReference type="CDD" id="cd19088">
    <property type="entry name" value="AKR_AKR13B1"/>
    <property type="match status" value="1"/>
</dbReference>
<dbReference type="EMBL" id="JBHSLD010000009">
    <property type="protein sequence ID" value="MFC5381587.1"/>
    <property type="molecule type" value="Genomic_DNA"/>
</dbReference>
<keyword evidence="5" id="KW-1185">Reference proteome</keyword>
<dbReference type="InterPro" id="IPR050791">
    <property type="entry name" value="Aldo-Keto_reductase"/>
</dbReference>
<dbReference type="PRINTS" id="PR00069">
    <property type="entry name" value="ALDKETRDTASE"/>
</dbReference>
<evidence type="ECO:0000256" key="1">
    <source>
        <dbReference type="ARBA" id="ARBA00023002"/>
    </source>
</evidence>
<organism evidence="4 5">
    <name type="scientific">Aquipuribacter nitratireducens</name>
    <dbReference type="NCBI Taxonomy" id="650104"/>
    <lineage>
        <taxon>Bacteria</taxon>
        <taxon>Bacillati</taxon>
        <taxon>Actinomycetota</taxon>
        <taxon>Actinomycetes</taxon>
        <taxon>Micrococcales</taxon>
        <taxon>Intrasporangiaceae</taxon>
        <taxon>Aquipuribacter</taxon>
    </lineage>
</organism>
<evidence type="ECO:0000313" key="4">
    <source>
        <dbReference type="EMBL" id="MFC5381587.1"/>
    </source>
</evidence>
<dbReference type="Pfam" id="PF00248">
    <property type="entry name" value="Aldo_ket_red"/>
    <property type="match status" value="1"/>
</dbReference>
<dbReference type="InterPro" id="IPR036812">
    <property type="entry name" value="NAD(P)_OxRdtase_dom_sf"/>
</dbReference>
<evidence type="ECO:0000259" key="3">
    <source>
        <dbReference type="Pfam" id="PF00248"/>
    </source>
</evidence>